<protein>
    <submittedName>
        <fullName evidence="1">Uncharacterized protein</fullName>
    </submittedName>
</protein>
<dbReference type="AlphaFoldDB" id="A0A382G6T3"/>
<name>A0A382G6T3_9ZZZZ</name>
<feature type="non-terminal residue" evidence="1">
    <location>
        <position position="177"/>
    </location>
</feature>
<reference evidence="1" key="1">
    <citation type="submission" date="2018-05" db="EMBL/GenBank/DDBJ databases">
        <authorList>
            <person name="Lanie J.A."/>
            <person name="Ng W.-L."/>
            <person name="Kazmierczak K.M."/>
            <person name="Andrzejewski T.M."/>
            <person name="Davidsen T.M."/>
            <person name="Wayne K.J."/>
            <person name="Tettelin H."/>
            <person name="Glass J.I."/>
            <person name="Rusch D."/>
            <person name="Podicherti R."/>
            <person name="Tsui H.-C.T."/>
            <person name="Winkler M.E."/>
        </authorList>
    </citation>
    <scope>NUCLEOTIDE SEQUENCE</scope>
</reference>
<organism evidence="1">
    <name type="scientific">marine metagenome</name>
    <dbReference type="NCBI Taxonomy" id="408172"/>
    <lineage>
        <taxon>unclassified sequences</taxon>
        <taxon>metagenomes</taxon>
        <taxon>ecological metagenomes</taxon>
    </lineage>
</organism>
<gene>
    <name evidence="1" type="ORF">METZ01_LOCUS223349</name>
</gene>
<evidence type="ECO:0000313" key="1">
    <source>
        <dbReference type="EMBL" id="SVB70495.1"/>
    </source>
</evidence>
<proteinExistence type="predicted"/>
<accession>A0A382G6T3</accession>
<dbReference type="EMBL" id="UINC01053684">
    <property type="protein sequence ID" value="SVB70495.1"/>
    <property type="molecule type" value="Genomic_DNA"/>
</dbReference>
<sequence>MKMVISLVLIFLLVTVAVLPENASAQSGQTNPSFSNHNFKYDGIVSLSAEYPYGWDVDKNVITSTGWIASFYDSIENWEIQVDLSAYQSPNELLSMKDEQIMEYTFLSYYYACGDTSFTRTMFDRLPSNVKEIVYEKFASESEDPRNLLVLREWWSSLYEYEISEMFENKGIDESQY</sequence>